<dbReference type="OrthoDB" id="1743261at2759"/>
<evidence type="ECO:0000313" key="2">
    <source>
        <dbReference type="Proteomes" id="UP000288216"/>
    </source>
</evidence>
<dbReference type="AlphaFoldDB" id="A0A401PZ61"/>
<organism evidence="1 2">
    <name type="scientific">Scyliorhinus torazame</name>
    <name type="common">Cloudy catshark</name>
    <name type="synonym">Catulus torazame</name>
    <dbReference type="NCBI Taxonomy" id="75743"/>
    <lineage>
        <taxon>Eukaryota</taxon>
        <taxon>Metazoa</taxon>
        <taxon>Chordata</taxon>
        <taxon>Craniata</taxon>
        <taxon>Vertebrata</taxon>
        <taxon>Chondrichthyes</taxon>
        <taxon>Elasmobranchii</taxon>
        <taxon>Galeomorphii</taxon>
        <taxon>Galeoidea</taxon>
        <taxon>Carcharhiniformes</taxon>
        <taxon>Scyliorhinidae</taxon>
        <taxon>Scyliorhinus</taxon>
    </lineage>
</organism>
<name>A0A401PZ61_SCYTO</name>
<dbReference type="STRING" id="75743.A0A401PZ61"/>
<sequence>MPPLLLMCNWMELEPHTAQTDQHPVLPQQENLQIYLKSTNGPIEVYLCPEEVAEENSPTKHSTPKKEDAGFSATFPKTEVGARSPAQSPLDCPKIICKLEIKEEDDLKPVLPSSLLDCEDGVLGLPHHLLQQTEDQLPSTSYSDAPFVSFSPPLDREDYLWSLEDGEGVSDLFDSYDLDELFRN</sequence>
<evidence type="ECO:0000313" key="1">
    <source>
        <dbReference type="EMBL" id="GCB78434.1"/>
    </source>
</evidence>
<keyword evidence="2" id="KW-1185">Reference proteome</keyword>
<reference evidence="1 2" key="1">
    <citation type="journal article" date="2018" name="Nat. Ecol. Evol.">
        <title>Shark genomes provide insights into elasmobranch evolution and the origin of vertebrates.</title>
        <authorList>
            <person name="Hara Y"/>
            <person name="Yamaguchi K"/>
            <person name="Onimaru K"/>
            <person name="Kadota M"/>
            <person name="Koyanagi M"/>
            <person name="Keeley SD"/>
            <person name="Tatsumi K"/>
            <person name="Tanaka K"/>
            <person name="Motone F"/>
            <person name="Kageyama Y"/>
            <person name="Nozu R"/>
            <person name="Adachi N"/>
            <person name="Nishimura O"/>
            <person name="Nakagawa R"/>
            <person name="Tanegashima C"/>
            <person name="Kiyatake I"/>
            <person name="Matsumoto R"/>
            <person name="Murakumo K"/>
            <person name="Nishida K"/>
            <person name="Terakita A"/>
            <person name="Kuratani S"/>
            <person name="Sato K"/>
            <person name="Hyodo S Kuraku.S."/>
        </authorList>
    </citation>
    <scope>NUCLEOTIDE SEQUENCE [LARGE SCALE GENOMIC DNA]</scope>
</reference>
<dbReference type="Gene3D" id="6.10.250.540">
    <property type="match status" value="1"/>
</dbReference>
<dbReference type="EMBL" id="BFAA01018360">
    <property type="protein sequence ID" value="GCB78434.1"/>
    <property type="molecule type" value="Genomic_DNA"/>
</dbReference>
<protein>
    <recommendedName>
        <fullName evidence="3">E2F transcription factor CC-MB domain-containing protein</fullName>
    </recommendedName>
</protein>
<accession>A0A401PZ61</accession>
<proteinExistence type="predicted"/>
<gene>
    <name evidence="1" type="ORF">scyTo_0021202</name>
</gene>
<comment type="caution">
    <text evidence="1">The sequence shown here is derived from an EMBL/GenBank/DDBJ whole genome shotgun (WGS) entry which is preliminary data.</text>
</comment>
<dbReference type="Proteomes" id="UP000288216">
    <property type="component" value="Unassembled WGS sequence"/>
</dbReference>
<evidence type="ECO:0008006" key="3">
    <source>
        <dbReference type="Google" id="ProtNLM"/>
    </source>
</evidence>
<dbReference type="OMA" id="CNWMELE"/>